<dbReference type="GO" id="GO:0005524">
    <property type="term" value="F:ATP binding"/>
    <property type="evidence" value="ECO:0007669"/>
    <property type="project" value="UniProtKB-UniRule"/>
</dbReference>
<keyword evidence="2" id="KW-0963">Cytoplasm</keyword>
<keyword evidence="5 7" id="KW-0067">ATP-binding</keyword>
<feature type="compositionally biased region" description="Basic residues" evidence="8">
    <location>
        <begin position="188"/>
        <end position="203"/>
    </location>
</feature>
<feature type="domain" description="ATP-grasp" evidence="9">
    <location>
        <begin position="467"/>
        <end position="511"/>
    </location>
</feature>
<dbReference type="InterPro" id="IPR011761">
    <property type="entry name" value="ATP-grasp"/>
</dbReference>
<dbReference type="PANTHER" id="PTHR45870:SF2">
    <property type="entry name" value="TUBULIN MONOGLYCYLASE TTLL3"/>
    <property type="match status" value="1"/>
</dbReference>
<dbReference type="GO" id="GO:0060271">
    <property type="term" value="P:cilium assembly"/>
    <property type="evidence" value="ECO:0007669"/>
    <property type="project" value="TreeGrafter"/>
</dbReference>
<evidence type="ECO:0000256" key="4">
    <source>
        <dbReference type="ARBA" id="ARBA00022741"/>
    </source>
</evidence>
<feature type="region of interest" description="Disordered" evidence="8">
    <location>
        <begin position="775"/>
        <end position="801"/>
    </location>
</feature>
<evidence type="ECO:0000256" key="2">
    <source>
        <dbReference type="ARBA" id="ARBA00022490"/>
    </source>
</evidence>
<dbReference type="GO" id="GO:0070736">
    <property type="term" value="F:protein-glycine ligase activity, initiating"/>
    <property type="evidence" value="ECO:0007669"/>
    <property type="project" value="TreeGrafter"/>
</dbReference>
<dbReference type="PANTHER" id="PTHR45870">
    <property type="entry name" value="TUBULIN MONOGLYCYLASE TTLL3"/>
    <property type="match status" value="1"/>
</dbReference>
<accession>A0A8S4NRH4</accession>
<evidence type="ECO:0000256" key="6">
    <source>
        <dbReference type="ARBA" id="ARBA00023212"/>
    </source>
</evidence>
<evidence type="ECO:0000256" key="3">
    <source>
        <dbReference type="ARBA" id="ARBA00022598"/>
    </source>
</evidence>
<reference evidence="10" key="1">
    <citation type="submission" date="2022-03" db="EMBL/GenBank/DDBJ databases">
        <authorList>
            <person name="Martin C."/>
        </authorList>
    </citation>
    <scope>NUCLEOTIDE SEQUENCE</scope>
</reference>
<dbReference type="GO" id="GO:0003341">
    <property type="term" value="P:cilium movement"/>
    <property type="evidence" value="ECO:0007669"/>
    <property type="project" value="TreeGrafter"/>
</dbReference>
<name>A0A8S4NRH4_OWEFU</name>
<feature type="compositionally biased region" description="Acidic residues" evidence="8">
    <location>
        <begin position="23"/>
        <end position="38"/>
    </location>
</feature>
<dbReference type="Pfam" id="PF03133">
    <property type="entry name" value="TTL"/>
    <property type="match status" value="1"/>
</dbReference>
<sequence>MEKDDENDDDNDSNDDADKNDDSSSDDGDMDDDDDDDVADTKEKPWEEENGIYGIMSRIVRTADPTLIWSVRRDSVNYKYLRNNQIVNHYARAGSFTTKVGLCTNLRNVPWFDQSDPDAFFPRCYRLSHEEEKGAFIDDYRLTACMNIIRIIISRGNNTESSETTDTTTTSSPTLKPIIQRKGSISPRRSKEHITARTRKRKGGTVPQECAELALMQCEKFLRSKDHDDLDDETEPHVLSEAEWNEFIEWYYKVVHHDAEIEGGSFYAARSENLANRLRAHWPQFEMDGTKNVWIVKPGAKSRGRGIHCHDRLEEMLRLVNSQVVRKDSKFVVQKYIERPMLVYNTKFDIRQWFIVTDWNPLTLWFYKDCYLRFCSQEFTLDDFHEAIHLSNNAIQKNYDNGIRSDKLPDENMWFHTEFKEHLSKIGRPTVWDDVIYPGMKKAILCSLLTAQDVVECRKAAFELYGADFMITEDFQPWLIEINCSPSMDTSTKVTEVLCANVLDDTIKVVIDRRSDKNCDVGQFELCYKQPAVSVPPYCGSNFSVEGQTIKPPRGFKRLQALQNLEAEAEKLKEKLSPPVSPDDENTYEKMHDRPYLRTSRFGIGKTTPAPNPKETGSLMMSKPGKIIHQLHQKPKEKPIIKVQSTSVHQFRPEPSSKSPIPVPAGGLSIERKTVPLKRSNRKSVQSTEITQQQQFETDPSKQGSIKEFNMDPLIVRNKIRRPQQVERQRIRDVKWQPRGSVGVRLPKSLLDNVRITYKTLDFHVPKIKYIKSGSPMHGTPFGDNLATTSPPLPLPLDADA</sequence>
<feature type="region of interest" description="Disordered" evidence="8">
    <location>
        <begin position="1"/>
        <end position="47"/>
    </location>
</feature>
<feature type="region of interest" description="Disordered" evidence="8">
    <location>
        <begin position="647"/>
        <end position="706"/>
    </location>
</feature>
<evidence type="ECO:0000256" key="5">
    <source>
        <dbReference type="ARBA" id="ARBA00022840"/>
    </source>
</evidence>
<dbReference type="PROSITE" id="PS50975">
    <property type="entry name" value="ATP_GRASP"/>
    <property type="match status" value="1"/>
</dbReference>
<dbReference type="GO" id="GO:0046872">
    <property type="term" value="F:metal ion binding"/>
    <property type="evidence" value="ECO:0007669"/>
    <property type="project" value="InterPro"/>
</dbReference>
<dbReference type="InterPro" id="IPR004344">
    <property type="entry name" value="TTL/TTLL_fam"/>
</dbReference>
<dbReference type="SUPFAM" id="SSF56059">
    <property type="entry name" value="Glutathione synthetase ATP-binding domain-like"/>
    <property type="match status" value="1"/>
</dbReference>
<dbReference type="FunFam" id="3.30.470.20:FF:000032">
    <property type="entry name" value="tubulin monoglycylase TTLL3 isoform X2"/>
    <property type="match status" value="1"/>
</dbReference>
<feature type="region of interest" description="Disordered" evidence="8">
    <location>
        <begin position="182"/>
        <end position="204"/>
    </location>
</feature>
<proteinExistence type="predicted"/>
<dbReference type="EMBL" id="CAIIXF020000005">
    <property type="protein sequence ID" value="CAH1784132.1"/>
    <property type="molecule type" value="Genomic_DNA"/>
</dbReference>
<feature type="compositionally biased region" description="Polar residues" evidence="8">
    <location>
        <begin position="683"/>
        <end position="704"/>
    </location>
</feature>
<feature type="compositionally biased region" description="Acidic residues" evidence="8">
    <location>
        <begin position="1"/>
        <end position="15"/>
    </location>
</feature>
<dbReference type="InterPro" id="IPR051437">
    <property type="entry name" value="TTLL_monoglycylase"/>
</dbReference>
<dbReference type="Gene3D" id="3.30.470.20">
    <property type="entry name" value="ATP-grasp fold, B domain"/>
    <property type="match status" value="1"/>
</dbReference>
<comment type="caution">
    <text evidence="10">The sequence shown here is derived from an EMBL/GenBank/DDBJ whole genome shotgun (WGS) entry which is preliminary data.</text>
</comment>
<evidence type="ECO:0000256" key="7">
    <source>
        <dbReference type="PROSITE-ProRule" id="PRU00409"/>
    </source>
</evidence>
<keyword evidence="11" id="KW-1185">Reference proteome</keyword>
<evidence type="ECO:0000256" key="1">
    <source>
        <dbReference type="ARBA" id="ARBA00004245"/>
    </source>
</evidence>
<keyword evidence="6" id="KW-0206">Cytoskeleton</keyword>
<keyword evidence="3" id="KW-0436">Ligase</keyword>
<dbReference type="AlphaFoldDB" id="A0A8S4NRH4"/>
<evidence type="ECO:0000256" key="8">
    <source>
        <dbReference type="SAM" id="MobiDB-lite"/>
    </source>
</evidence>
<dbReference type="OrthoDB" id="202825at2759"/>
<gene>
    <name evidence="10" type="ORF">OFUS_LOCUS10380</name>
</gene>
<dbReference type="GO" id="GO:0005930">
    <property type="term" value="C:axoneme"/>
    <property type="evidence" value="ECO:0007669"/>
    <property type="project" value="TreeGrafter"/>
</dbReference>
<protein>
    <recommendedName>
        <fullName evidence="9">ATP-grasp domain-containing protein</fullName>
    </recommendedName>
</protein>
<dbReference type="GO" id="GO:0015630">
    <property type="term" value="C:microtubule cytoskeleton"/>
    <property type="evidence" value="ECO:0007669"/>
    <property type="project" value="TreeGrafter"/>
</dbReference>
<organism evidence="10 11">
    <name type="scientific">Owenia fusiformis</name>
    <name type="common">Polychaete worm</name>
    <dbReference type="NCBI Taxonomy" id="6347"/>
    <lineage>
        <taxon>Eukaryota</taxon>
        <taxon>Metazoa</taxon>
        <taxon>Spiralia</taxon>
        <taxon>Lophotrochozoa</taxon>
        <taxon>Annelida</taxon>
        <taxon>Polychaeta</taxon>
        <taxon>Sedentaria</taxon>
        <taxon>Canalipalpata</taxon>
        <taxon>Sabellida</taxon>
        <taxon>Oweniida</taxon>
        <taxon>Oweniidae</taxon>
        <taxon>Owenia</taxon>
    </lineage>
</organism>
<dbReference type="PROSITE" id="PS51221">
    <property type="entry name" value="TTL"/>
    <property type="match status" value="1"/>
</dbReference>
<dbReference type="Proteomes" id="UP000749559">
    <property type="component" value="Unassembled WGS sequence"/>
</dbReference>
<keyword evidence="4 7" id="KW-0547">Nucleotide-binding</keyword>
<evidence type="ECO:0000313" key="10">
    <source>
        <dbReference type="EMBL" id="CAH1784132.1"/>
    </source>
</evidence>
<comment type="subcellular location">
    <subcellularLocation>
        <location evidence="1">Cytoplasm</location>
        <location evidence="1">Cytoskeleton</location>
    </subcellularLocation>
</comment>
<evidence type="ECO:0000313" key="11">
    <source>
        <dbReference type="Proteomes" id="UP000749559"/>
    </source>
</evidence>
<evidence type="ECO:0000259" key="9">
    <source>
        <dbReference type="PROSITE" id="PS50975"/>
    </source>
</evidence>